<sequence length="245" mass="27604">MGNLGQYYQDSPEVGKSKVIKEKDELGELLEGLEYNCKSGETNFDSSKGPELDDEEIVSASKPKKSCYKHREGEVKVNDKSDKKVPLEWNIRLTVTEVLDAYYDLDETVEEPFDNAVFGFNEEQKNELEVLLKEVSTECDALVQKLTPKKKEPIKEPGGKINVRNNKDEGVKVEMELGDRKIFEERSVKEWCEDRYGGPLDGDALGHALDEACGWCLRSTKEANSAGKFDPGERKNGECINVTEI</sequence>
<evidence type="ECO:0000313" key="2">
    <source>
        <dbReference type="Proteomes" id="UP000789901"/>
    </source>
</evidence>
<dbReference type="Proteomes" id="UP000789901">
    <property type="component" value="Unassembled WGS sequence"/>
</dbReference>
<organism evidence="1 2">
    <name type="scientific">Gigaspora margarita</name>
    <dbReference type="NCBI Taxonomy" id="4874"/>
    <lineage>
        <taxon>Eukaryota</taxon>
        <taxon>Fungi</taxon>
        <taxon>Fungi incertae sedis</taxon>
        <taxon>Mucoromycota</taxon>
        <taxon>Glomeromycotina</taxon>
        <taxon>Glomeromycetes</taxon>
        <taxon>Diversisporales</taxon>
        <taxon>Gigasporaceae</taxon>
        <taxon>Gigaspora</taxon>
    </lineage>
</organism>
<feature type="non-terminal residue" evidence="1">
    <location>
        <position position="245"/>
    </location>
</feature>
<keyword evidence="2" id="KW-1185">Reference proteome</keyword>
<comment type="caution">
    <text evidence="1">The sequence shown here is derived from an EMBL/GenBank/DDBJ whole genome shotgun (WGS) entry which is preliminary data.</text>
</comment>
<evidence type="ECO:0000313" key="1">
    <source>
        <dbReference type="EMBL" id="CAG8770272.1"/>
    </source>
</evidence>
<reference evidence="1 2" key="1">
    <citation type="submission" date="2021-06" db="EMBL/GenBank/DDBJ databases">
        <authorList>
            <person name="Kallberg Y."/>
            <person name="Tangrot J."/>
            <person name="Rosling A."/>
        </authorList>
    </citation>
    <scope>NUCLEOTIDE SEQUENCE [LARGE SCALE GENOMIC DNA]</scope>
    <source>
        <strain evidence="1 2">120-4 pot B 10/14</strain>
    </source>
</reference>
<accession>A0ABN7VHW3</accession>
<gene>
    <name evidence="1" type="ORF">GMARGA_LOCUS18437</name>
</gene>
<name>A0ABN7VHW3_GIGMA</name>
<protein>
    <submittedName>
        <fullName evidence="1">889_t:CDS:1</fullName>
    </submittedName>
</protein>
<dbReference type="EMBL" id="CAJVQB010014728">
    <property type="protein sequence ID" value="CAG8770272.1"/>
    <property type="molecule type" value="Genomic_DNA"/>
</dbReference>
<proteinExistence type="predicted"/>